<evidence type="ECO:0000256" key="2">
    <source>
        <dbReference type="ARBA" id="ARBA00005887"/>
    </source>
</evidence>
<keyword evidence="6 8" id="KW-0472">Membrane</keyword>
<evidence type="ECO:0000256" key="4">
    <source>
        <dbReference type="ARBA" id="ARBA00022692"/>
    </source>
</evidence>
<dbReference type="GO" id="GO:0005886">
    <property type="term" value="C:plasma membrane"/>
    <property type="evidence" value="ECO:0007669"/>
    <property type="project" value="TreeGrafter"/>
</dbReference>
<feature type="transmembrane region" description="Helical" evidence="8">
    <location>
        <begin position="53"/>
        <end position="76"/>
    </location>
</feature>
<feature type="transmembrane region" description="Helical" evidence="8">
    <location>
        <begin position="19"/>
        <end position="41"/>
    </location>
</feature>
<dbReference type="PANTHER" id="PTHR43029">
    <property type="entry name" value="AMMONIUM TRANSPORTER MEP2"/>
    <property type="match status" value="1"/>
</dbReference>
<proteinExistence type="inferred from homology"/>
<keyword evidence="4 8" id="KW-0812">Transmembrane</keyword>
<evidence type="ECO:0000256" key="8">
    <source>
        <dbReference type="SAM" id="Phobius"/>
    </source>
</evidence>
<gene>
    <name evidence="10" type="ORF">UFOPK3608_00157</name>
</gene>
<dbReference type="InterPro" id="IPR029020">
    <property type="entry name" value="Ammonium/urea_transptr"/>
</dbReference>
<keyword evidence="3" id="KW-0813">Transport</keyword>
<evidence type="ECO:0000313" key="10">
    <source>
        <dbReference type="EMBL" id="CAB4897774.1"/>
    </source>
</evidence>
<evidence type="ECO:0000259" key="9">
    <source>
        <dbReference type="Pfam" id="PF00909"/>
    </source>
</evidence>
<dbReference type="InterPro" id="IPR024041">
    <property type="entry name" value="NH4_transpt_AmtB-like_dom"/>
</dbReference>
<dbReference type="SUPFAM" id="SSF111352">
    <property type="entry name" value="Ammonium transporter"/>
    <property type="match status" value="1"/>
</dbReference>
<dbReference type="InterPro" id="IPR001905">
    <property type="entry name" value="Ammonium_transpt"/>
</dbReference>
<keyword evidence="7" id="KW-0924">Ammonia transport</keyword>
<dbReference type="AlphaFoldDB" id="A0A6J7FV01"/>
<evidence type="ECO:0000256" key="3">
    <source>
        <dbReference type="ARBA" id="ARBA00022448"/>
    </source>
</evidence>
<comment type="subcellular location">
    <subcellularLocation>
        <location evidence="1">Membrane</location>
        <topology evidence="1">Multi-pass membrane protein</topology>
    </subcellularLocation>
</comment>
<dbReference type="Pfam" id="PF00909">
    <property type="entry name" value="Ammonium_transp"/>
    <property type="match status" value="1"/>
</dbReference>
<organism evidence="10">
    <name type="scientific">freshwater metagenome</name>
    <dbReference type="NCBI Taxonomy" id="449393"/>
    <lineage>
        <taxon>unclassified sequences</taxon>
        <taxon>metagenomes</taxon>
        <taxon>ecological metagenomes</taxon>
    </lineage>
</organism>
<sequence length="157" mass="16218">MASCEVAGLVAITPACAFVAPWAAVVIGLLAGVFCALAVGLKYLFNFDDSLDVVGVHLIGGLWGCLSIGFFGSSAINSLGIDGIFYGGGSALLGKQAFGAFFVLTYSFIATLIIGFIIDKTIGLRVKPEAEISGIDYDQHAETGYELTSSSRGGFSS</sequence>
<name>A0A6J7FV01_9ZZZZ</name>
<accession>A0A6J7FV01</accession>
<dbReference type="EMBL" id="CAFBMP010000003">
    <property type="protein sequence ID" value="CAB4897774.1"/>
    <property type="molecule type" value="Genomic_DNA"/>
</dbReference>
<feature type="domain" description="Ammonium transporter AmtB-like" evidence="9">
    <location>
        <begin position="2"/>
        <end position="145"/>
    </location>
</feature>
<feature type="transmembrane region" description="Helical" evidence="8">
    <location>
        <begin position="96"/>
        <end position="118"/>
    </location>
</feature>
<dbReference type="Gene3D" id="1.10.3430.10">
    <property type="entry name" value="Ammonium transporter AmtB like domains"/>
    <property type="match status" value="1"/>
</dbReference>
<dbReference type="PANTHER" id="PTHR43029:SF10">
    <property type="entry name" value="AMMONIUM TRANSPORTER MEP2"/>
    <property type="match status" value="1"/>
</dbReference>
<evidence type="ECO:0000256" key="7">
    <source>
        <dbReference type="ARBA" id="ARBA00023177"/>
    </source>
</evidence>
<evidence type="ECO:0000256" key="1">
    <source>
        <dbReference type="ARBA" id="ARBA00004141"/>
    </source>
</evidence>
<evidence type="ECO:0000256" key="5">
    <source>
        <dbReference type="ARBA" id="ARBA00022989"/>
    </source>
</evidence>
<evidence type="ECO:0000256" key="6">
    <source>
        <dbReference type="ARBA" id="ARBA00023136"/>
    </source>
</evidence>
<keyword evidence="5 8" id="KW-1133">Transmembrane helix</keyword>
<reference evidence="10" key="1">
    <citation type="submission" date="2020-05" db="EMBL/GenBank/DDBJ databases">
        <authorList>
            <person name="Chiriac C."/>
            <person name="Salcher M."/>
            <person name="Ghai R."/>
            <person name="Kavagutti S V."/>
        </authorList>
    </citation>
    <scope>NUCLEOTIDE SEQUENCE</scope>
</reference>
<protein>
    <submittedName>
        <fullName evidence="10">Unannotated protein</fullName>
    </submittedName>
</protein>
<dbReference type="GO" id="GO:0008519">
    <property type="term" value="F:ammonium channel activity"/>
    <property type="evidence" value="ECO:0007669"/>
    <property type="project" value="InterPro"/>
</dbReference>
<comment type="similarity">
    <text evidence="2">Belongs to the ammonia transporter channel (TC 1.A.11.2) family.</text>
</comment>